<keyword evidence="1" id="KW-0472">Membrane</keyword>
<dbReference type="EMBL" id="JBBLYY010000036">
    <property type="protein sequence ID" value="MEK0171207.1"/>
    <property type="molecule type" value="Genomic_DNA"/>
</dbReference>
<gene>
    <name evidence="2" type="ORF">WMN62_06980</name>
</gene>
<keyword evidence="1" id="KW-1133">Transmembrane helix</keyword>
<dbReference type="RefSeq" id="WP_123313231.1">
    <property type="nucleotide sequence ID" value="NZ_JBBKAP010000041.1"/>
</dbReference>
<proteinExistence type="predicted"/>
<evidence type="ECO:0000313" key="3">
    <source>
        <dbReference type="Proteomes" id="UP001370299"/>
    </source>
</evidence>
<dbReference type="Proteomes" id="UP001370299">
    <property type="component" value="Unassembled WGS sequence"/>
</dbReference>
<comment type="caution">
    <text evidence="2">The sequence shown here is derived from an EMBL/GenBank/DDBJ whole genome shotgun (WGS) entry which is preliminary data.</text>
</comment>
<accession>A0ABU8Y8Z1</accession>
<feature type="transmembrane region" description="Helical" evidence="1">
    <location>
        <begin position="49"/>
        <end position="71"/>
    </location>
</feature>
<name>A0ABU8Y8Z1_9MICO</name>
<sequence length="73" mass="7748">MTALTAIPVHPISAPRQAFESVSMTSRQDRHRGTFTELRDLQRQRMLQIAAVSTGIVSVSALASAAAVLGLSA</sequence>
<evidence type="ECO:0000256" key="1">
    <source>
        <dbReference type="SAM" id="Phobius"/>
    </source>
</evidence>
<organism evidence="2 3">
    <name type="scientific">Curtobacterium citreum</name>
    <dbReference type="NCBI Taxonomy" id="2036"/>
    <lineage>
        <taxon>Bacteria</taxon>
        <taxon>Bacillati</taxon>
        <taxon>Actinomycetota</taxon>
        <taxon>Actinomycetes</taxon>
        <taxon>Micrococcales</taxon>
        <taxon>Microbacteriaceae</taxon>
        <taxon>Curtobacterium</taxon>
    </lineage>
</organism>
<keyword evidence="1" id="KW-0812">Transmembrane</keyword>
<protein>
    <submittedName>
        <fullName evidence="2">Uncharacterized protein</fullName>
    </submittedName>
</protein>
<evidence type="ECO:0000313" key="2">
    <source>
        <dbReference type="EMBL" id="MEK0171207.1"/>
    </source>
</evidence>
<keyword evidence="3" id="KW-1185">Reference proteome</keyword>
<reference evidence="2 3" key="1">
    <citation type="submission" date="2024-03" db="EMBL/GenBank/DDBJ databases">
        <title>Whole genomes of four grape xylem sap localized bacterial endophytes.</title>
        <authorList>
            <person name="Kumar G."/>
            <person name="Savka M.A."/>
        </authorList>
    </citation>
    <scope>NUCLEOTIDE SEQUENCE [LARGE SCALE GENOMIC DNA]</scope>
    <source>
        <strain evidence="2 3">RIT_GXS8</strain>
    </source>
</reference>